<accession>A0A517R3U9</accession>
<dbReference type="Proteomes" id="UP000317318">
    <property type="component" value="Chromosome"/>
</dbReference>
<name>A0A517R3U9_9PLAN</name>
<proteinExistence type="predicted"/>
<protein>
    <submittedName>
        <fullName evidence="2">Uncharacterized protein</fullName>
    </submittedName>
</protein>
<organism evidence="2 3">
    <name type="scientific">Stratiformator vulcanicus</name>
    <dbReference type="NCBI Taxonomy" id="2527980"/>
    <lineage>
        <taxon>Bacteria</taxon>
        <taxon>Pseudomonadati</taxon>
        <taxon>Planctomycetota</taxon>
        <taxon>Planctomycetia</taxon>
        <taxon>Planctomycetales</taxon>
        <taxon>Planctomycetaceae</taxon>
        <taxon>Stratiformator</taxon>
    </lineage>
</organism>
<evidence type="ECO:0000313" key="2">
    <source>
        <dbReference type="EMBL" id="QDT38568.1"/>
    </source>
</evidence>
<gene>
    <name evidence="2" type="ORF">Pan189_29630</name>
</gene>
<dbReference type="RefSeq" id="WP_145364664.1">
    <property type="nucleotide sequence ID" value="NZ_CP036268.1"/>
</dbReference>
<reference evidence="2 3" key="1">
    <citation type="submission" date="2019-02" db="EMBL/GenBank/DDBJ databases">
        <title>Deep-cultivation of Planctomycetes and their phenomic and genomic characterization uncovers novel biology.</title>
        <authorList>
            <person name="Wiegand S."/>
            <person name="Jogler M."/>
            <person name="Boedeker C."/>
            <person name="Pinto D."/>
            <person name="Vollmers J."/>
            <person name="Rivas-Marin E."/>
            <person name="Kohn T."/>
            <person name="Peeters S.H."/>
            <person name="Heuer A."/>
            <person name="Rast P."/>
            <person name="Oberbeckmann S."/>
            <person name="Bunk B."/>
            <person name="Jeske O."/>
            <person name="Meyerdierks A."/>
            <person name="Storesund J.E."/>
            <person name="Kallscheuer N."/>
            <person name="Luecker S."/>
            <person name="Lage O.M."/>
            <person name="Pohl T."/>
            <person name="Merkel B.J."/>
            <person name="Hornburger P."/>
            <person name="Mueller R.-W."/>
            <person name="Bruemmer F."/>
            <person name="Labrenz M."/>
            <person name="Spormann A.M."/>
            <person name="Op den Camp H."/>
            <person name="Overmann J."/>
            <person name="Amann R."/>
            <person name="Jetten M.S.M."/>
            <person name="Mascher T."/>
            <person name="Medema M.H."/>
            <person name="Devos D.P."/>
            <person name="Kaster A.-K."/>
            <person name="Ovreas L."/>
            <person name="Rohde M."/>
            <person name="Galperin M.Y."/>
            <person name="Jogler C."/>
        </authorList>
    </citation>
    <scope>NUCLEOTIDE SEQUENCE [LARGE SCALE GENOMIC DNA]</scope>
    <source>
        <strain evidence="2 3">Pan189</strain>
    </source>
</reference>
<evidence type="ECO:0000313" key="3">
    <source>
        <dbReference type="Proteomes" id="UP000317318"/>
    </source>
</evidence>
<dbReference type="KEGG" id="svp:Pan189_29630"/>
<dbReference type="EMBL" id="CP036268">
    <property type="protein sequence ID" value="QDT38568.1"/>
    <property type="molecule type" value="Genomic_DNA"/>
</dbReference>
<keyword evidence="1" id="KW-0472">Membrane</keyword>
<keyword evidence="1" id="KW-1133">Transmembrane helix</keyword>
<keyword evidence="3" id="KW-1185">Reference proteome</keyword>
<dbReference type="AlphaFoldDB" id="A0A517R3U9"/>
<feature type="transmembrane region" description="Helical" evidence="1">
    <location>
        <begin position="12"/>
        <end position="34"/>
    </location>
</feature>
<sequence>MKDHKPALVFRMAYTAAGLLVLFAILTTGFRWFATAERALSLNADQIVKAEMTVYDDPDILPWGEYEIDPAAARRVYHQLGKSVTGSPSPWFSSFDIRFKTDDGTVDEVQFSSEIKQVRVNGRYFRTSESARELIQEIFHELSNQNKQSASGT</sequence>
<keyword evidence="1" id="KW-0812">Transmembrane</keyword>
<evidence type="ECO:0000256" key="1">
    <source>
        <dbReference type="SAM" id="Phobius"/>
    </source>
</evidence>